<feature type="transmembrane region" description="Helical" evidence="3">
    <location>
        <begin position="128"/>
        <end position="149"/>
    </location>
</feature>
<feature type="transmembrane region" description="Helical" evidence="3">
    <location>
        <begin position="164"/>
        <end position="184"/>
    </location>
</feature>
<keyword evidence="3" id="KW-0812">Transmembrane</keyword>
<proteinExistence type="predicted"/>
<keyword evidence="3" id="KW-1133">Transmembrane helix</keyword>
<name>A0ABQ3E072_9GAMM</name>
<dbReference type="EC" id="2.7.7.65" evidence="1"/>
<dbReference type="SMART" id="SM00267">
    <property type="entry name" value="GGDEF"/>
    <property type="match status" value="1"/>
</dbReference>
<dbReference type="Proteomes" id="UP000646745">
    <property type="component" value="Unassembled WGS sequence"/>
</dbReference>
<feature type="transmembrane region" description="Helical" evidence="3">
    <location>
        <begin position="57"/>
        <end position="77"/>
    </location>
</feature>
<feature type="domain" description="GGDEF" evidence="4">
    <location>
        <begin position="236"/>
        <end position="377"/>
    </location>
</feature>
<gene>
    <name evidence="5" type="ORF">GCM10009038_11950</name>
</gene>
<dbReference type="EMBL" id="BMZI01000002">
    <property type="protein sequence ID" value="GHB15030.1"/>
    <property type="molecule type" value="Genomic_DNA"/>
</dbReference>
<evidence type="ECO:0000256" key="3">
    <source>
        <dbReference type="SAM" id="Phobius"/>
    </source>
</evidence>
<organism evidence="5 6">
    <name type="scientific">Salinicola rhizosphaerae</name>
    <dbReference type="NCBI Taxonomy" id="1443141"/>
    <lineage>
        <taxon>Bacteria</taxon>
        <taxon>Pseudomonadati</taxon>
        <taxon>Pseudomonadota</taxon>
        <taxon>Gammaproteobacteria</taxon>
        <taxon>Oceanospirillales</taxon>
        <taxon>Halomonadaceae</taxon>
        <taxon>Salinicola</taxon>
    </lineage>
</organism>
<dbReference type="SUPFAM" id="SSF55073">
    <property type="entry name" value="Nucleotide cyclase"/>
    <property type="match status" value="1"/>
</dbReference>
<accession>A0ABQ3E072</accession>
<feature type="transmembrane region" description="Helical" evidence="3">
    <location>
        <begin position="97"/>
        <end position="121"/>
    </location>
</feature>
<evidence type="ECO:0000259" key="4">
    <source>
        <dbReference type="PROSITE" id="PS50887"/>
    </source>
</evidence>
<dbReference type="InterPro" id="IPR043128">
    <property type="entry name" value="Rev_trsase/Diguanyl_cyclase"/>
</dbReference>
<dbReference type="InterPro" id="IPR050469">
    <property type="entry name" value="Diguanylate_Cyclase"/>
</dbReference>
<dbReference type="PANTHER" id="PTHR45138">
    <property type="entry name" value="REGULATORY COMPONENTS OF SENSORY TRANSDUCTION SYSTEM"/>
    <property type="match status" value="1"/>
</dbReference>
<evidence type="ECO:0000256" key="2">
    <source>
        <dbReference type="ARBA" id="ARBA00034247"/>
    </source>
</evidence>
<dbReference type="NCBIfam" id="TIGR00254">
    <property type="entry name" value="GGDEF"/>
    <property type="match status" value="1"/>
</dbReference>
<keyword evidence="3" id="KW-0472">Membrane</keyword>
<dbReference type="Pfam" id="PF00990">
    <property type="entry name" value="GGDEF"/>
    <property type="match status" value="1"/>
</dbReference>
<dbReference type="Pfam" id="PF20967">
    <property type="entry name" value="MASE7"/>
    <property type="match status" value="1"/>
</dbReference>
<dbReference type="CDD" id="cd01949">
    <property type="entry name" value="GGDEF"/>
    <property type="match status" value="1"/>
</dbReference>
<dbReference type="PROSITE" id="PS50887">
    <property type="entry name" value="GGDEF"/>
    <property type="match status" value="1"/>
</dbReference>
<dbReference type="InterPro" id="IPR048432">
    <property type="entry name" value="MASE7"/>
</dbReference>
<comment type="caution">
    <text evidence="5">The sequence shown here is derived from an EMBL/GenBank/DDBJ whole genome shotgun (WGS) entry which is preliminary data.</text>
</comment>
<reference evidence="6" key="1">
    <citation type="journal article" date="2019" name="Int. J. Syst. Evol. Microbiol.">
        <title>The Global Catalogue of Microorganisms (GCM) 10K type strain sequencing project: providing services to taxonomists for standard genome sequencing and annotation.</title>
        <authorList>
            <consortium name="The Broad Institute Genomics Platform"/>
            <consortium name="The Broad Institute Genome Sequencing Center for Infectious Disease"/>
            <person name="Wu L."/>
            <person name="Ma J."/>
        </authorList>
    </citation>
    <scope>NUCLEOTIDE SEQUENCE [LARGE SCALE GENOMIC DNA]</scope>
    <source>
        <strain evidence="6">KCTC 32998</strain>
    </source>
</reference>
<evidence type="ECO:0000256" key="1">
    <source>
        <dbReference type="ARBA" id="ARBA00012528"/>
    </source>
</evidence>
<evidence type="ECO:0000313" key="6">
    <source>
        <dbReference type="Proteomes" id="UP000646745"/>
    </source>
</evidence>
<dbReference type="Gene3D" id="3.30.70.270">
    <property type="match status" value="1"/>
</dbReference>
<dbReference type="InterPro" id="IPR029787">
    <property type="entry name" value="Nucleotide_cyclase"/>
</dbReference>
<dbReference type="InterPro" id="IPR000160">
    <property type="entry name" value="GGDEF_dom"/>
</dbReference>
<dbReference type="RefSeq" id="WP_189443717.1">
    <property type="nucleotide sequence ID" value="NZ_BMZI01000002.1"/>
</dbReference>
<comment type="catalytic activity">
    <reaction evidence="2">
        <text>2 GTP = 3',3'-c-di-GMP + 2 diphosphate</text>
        <dbReference type="Rhea" id="RHEA:24898"/>
        <dbReference type="ChEBI" id="CHEBI:33019"/>
        <dbReference type="ChEBI" id="CHEBI:37565"/>
        <dbReference type="ChEBI" id="CHEBI:58805"/>
        <dbReference type="EC" id="2.7.7.65"/>
    </reaction>
</comment>
<evidence type="ECO:0000313" key="5">
    <source>
        <dbReference type="EMBL" id="GHB15030.1"/>
    </source>
</evidence>
<keyword evidence="6" id="KW-1185">Reference proteome</keyword>
<sequence length="399" mass="44296">MIEMIKMLWSPGLGGNSVNLRRQVALCNQVGVFGIAATTPYQLFYCFYDFAIYRDVFLANLVFIAAYLFVLLCNYRQWYNAASNVLLVNGCTQLFVVTYFIGAEAGVNLFYFTFAAVLCFFYQRLSKWLYTAIMASLGILYLLTHFLFASGDAVAPVPSPWVEIMYAGSVAGVLILSGTLLYLFRQQIDQAEEELTLNNAYLETLSHTDPLTGLANRRALGAALERERSRLSRHPGKLAVIMCDVDHFKKFNDYYGHDAGDRCLRQVAKALSGVLSRPADLAVRYGGEEFSLLLPDTGELDARYLAEKLREAVERLLIPNAAAGKKASVTVSVGVSSLNRASSKSLTRGIESLLKRADQALYRAKANGRNRVEYLDYHDPSHAGGEVADMRQVTFGARS</sequence>
<dbReference type="PANTHER" id="PTHR45138:SF9">
    <property type="entry name" value="DIGUANYLATE CYCLASE DGCM-RELATED"/>
    <property type="match status" value="1"/>
</dbReference>
<protein>
    <recommendedName>
        <fullName evidence="1">diguanylate cyclase</fullName>
        <ecNumber evidence="1">2.7.7.65</ecNumber>
    </recommendedName>
</protein>